<dbReference type="Pfam" id="PF22933">
    <property type="entry name" value="ComC_SSD"/>
    <property type="match status" value="1"/>
</dbReference>
<evidence type="ECO:0000256" key="6">
    <source>
        <dbReference type="SAM" id="Phobius"/>
    </source>
</evidence>
<dbReference type="Pfam" id="PF23106">
    <property type="entry name" value="EGF_Teneurin"/>
    <property type="match status" value="1"/>
</dbReference>
<dbReference type="Gene3D" id="1.10.8.10">
    <property type="entry name" value="DNA helicase RuvA subunit, C-terminal domain"/>
    <property type="match status" value="1"/>
</dbReference>
<evidence type="ECO:0000256" key="2">
    <source>
        <dbReference type="ARBA" id="ARBA00022692"/>
    </source>
</evidence>
<dbReference type="Gene3D" id="2.10.25.10">
    <property type="entry name" value="Laminin"/>
    <property type="match status" value="2"/>
</dbReference>
<dbReference type="GeneID" id="14867613"/>
<feature type="chain" id="PRO_5003313897" description="UBA domain-containing protein" evidence="7">
    <location>
        <begin position="26"/>
        <end position="1767"/>
    </location>
</feature>
<dbReference type="Pfam" id="PF00627">
    <property type="entry name" value="UBA"/>
    <property type="match status" value="1"/>
</dbReference>
<dbReference type="EMBL" id="GL883026">
    <property type="protein sequence ID" value="EGG15445.1"/>
    <property type="molecule type" value="Genomic_DNA"/>
</dbReference>
<feature type="transmembrane region" description="Helical" evidence="6">
    <location>
        <begin position="1602"/>
        <end position="1620"/>
    </location>
</feature>
<feature type="transmembrane region" description="Helical" evidence="6">
    <location>
        <begin position="1569"/>
        <end position="1590"/>
    </location>
</feature>
<feature type="region of interest" description="Disordered" evidence="5">
    <location>
        <begin position="1704"/>
        <end position="1723"/>
    </location>
</feature>
<dbReference type="STRING" id="1054147.F4Q9S6"/>
<dbReference type="PROSITE" id="PS50030">
    <property type="entry name" value="UBA"/>
    <property type="match status" value="1"/>
</dbReference>
<feature type="transmembrane region" description="Helical" evidence="6">
    <location>
        <begin position="1457"/>
        <end position="1475"/>
    </location>
</feature>
<evidence type="ECO:0000256" key="3">
    <source>
        <dbReference type="ARBA" id="ARBA00022989"/>
    </source>
</evidence>
<feature type="domain" description="UBA" evidence="8">
    <location>
        <begin position="1725"/>
        <end position="1766"/>
    </location>
</feature>
<dbReference type="Proteomes" id="UP000007797">
    <property type="component" value="Unassembled WGS sequence"/>
</dbReference>
<evidence type="ECO:0000256" key="5">
    <source>
        <dbReference type="SAM" id="MobiDB-lite"/>
    </source>
</evidence>
<dbReference type="PANTHER" id="PTHR31378:SF11">
    <property type="entry name" value="CARBOHYDRATE BINDING DOMAIN-CONTAINING PROTEIN-RELATED"/>
    <property type="match status" value="1"/>
</dbReference>
<keyword evidence="4 6" id="KW-0472">Membrane</keyword>
<accession>F4Q9S6</accession>
<keyword evidence="10" id="KW-1185">Reference proteome</keyword>
<dbReference type="InterPro" id="IPR035952">
    <property type="entry name" value="Rhomboid-like_sf"/>
</dbReference>
<name>F4Q9S6_CACFS</name>
<evidence type="ECO:0000259" key="8">
    <source>
        <dbReference type="PROSITE" id="PS50030"/>
    </source>
</evidence>
<dbReference type="OrthoDB" id="20614at2759"/>
<feature type="signal peptide" evidence="7">
    <location>
        <begin position="1"/>
        <end position="25"/>
    </location>
</feature>
<dbReference type="InterPro" id="IPR015940">
    <property type="entry name" value="UBA"/>
</dbReference>
<evidence type="ECO:0000313" key="10">
    <source>
        <dbReference type="Proteomes" id="UP000007797"/>
    </source>
</evidence>
<dbReference type="CDD" id="cd14387">
    <property type="entry name" value="UBA2_UBP13"/>
    <property type="match status" value="1"/>
</dbReference>
<dbReference type="SMART" id="SM00181">
    <property type="entry name" value="EGF"/>
    <property type="match status" value="2"/>
</dbReference>
<dbReference type="PANTHER" id="PTHR31378">
    <property type="entry name" value="EGF-LIKE DOMAIN-CONTAINING PROTEIN-RELATED-RELATED"/>
    <property type="match status" value="1"/>
</dbReference>
<keyword evidence="3 6" id="KW-1133">Transmembrane helix</keyword>
<keyword evidence="7" id="KW-0732">Signal</keyword>
<evidence type="ECO:0000313" key="9">
    <source>
        <dbReference type="EMBL" id="EGG15445.1"/>
    </source>
</evidence>
<feature type="transmembrane region" description="Helical" evidence="6">
    <location>
        <begin position="1641"/>
        <end position="1662"/>
    </location>
</feature>
<gene>
    <name evidence="9" type="ORF">DFA_10282</name>
</gene>
<comment type="subcellular location">
    <subcellularLocation>
        <location evidence="1">Membrane</location>
        <topology evidence="1">Multi-pass membrane protein</topology>
    </subcellularLocation>
</comment>
<evidence type="ECO:0000256" key="4">
    <source>
        <dbReference type="ARBA" id="ARBA00023136"/>
    </source>
</evidence>
<dbReference type="InterPro" id="IPR009060">
    <property type="entry name" value="UBA-like_sf"/>
</dbReference>
<dbReference type="InterPro" id="IPR054484">
    <property type="entry name" value="ComC_SSD"/>
</dbReference>
<dbReference type="GO" id="GO:0016020">
    <property type="term" value="C:membrane"/>
    <property type="evidence" value="ECO:0007669"/>
    <property type="project" value="UniProtKB-SubCell"/>
</dbReference>
<evidence type="ECO:0000256" key="1">
    <source>
        <dbReference type="ARBA" id="ARBA00004141"/>
    </source>
</evidence>
<sequence>MIKKTILLLFAFVVVQLLLLNGVNSLQVLTLKTNPVLSGVSPFQDEQVTFTFETDTILLSLFYELVGTNTASPSRMTTDGSDTQSFTTVMPITSLLNYGLPLVFNFYDVNSGGNLVGSITYNPVPTTSPPLYTTNTNVTILPNLVHMLYLPGEADVGPYCQFTFAYKVYNELVGISSFFDSSTPNGYPLSIYSMGRSPYVIEQTNEYKTYVFTGGAAVQTSNINSLTFYNYFGSSTSKSISGLICQSYNPPNLINNLNLIASTVEPIVLSSFQSISSFGRMFAYRNDDDMNMAQRIITPTLFNYNNNSIYYRWSKAAADYQNITLEVPGYPANSSTTISTSPYTQPTGITFTVTCSSLSTLLPLPLSIVLQSNYFSIIPDQNYININVLVNLMPGMDQNEISVITFNIGSTFWVRDKGFKTVPYKTILSVSTRDARSSVLTSTLIFKNGYTLMKQQPFKTDVYTSTSASQAIGAMENFQFSKTSNQLYHYYQVETNITDIPIGSIPYINVYCQAGLILKPTDYTASFIDIAIRDGTAFPYQFQGTRTIMRLYRKSYIPMDFQASNISLTLGSIQNFLIDTNLFNIETDLQAPMFQLQLKGDYFVMDIQDRLGIRDNWCNVTFGGETMNVKSSNRLRGTVSDGSYLLRIPGGWKPHYCMIRPSVSCRDIRGNGYQNLDYDDTNQVSSYQFPGYPPICAVSTNSISRLLHIGYQFVDTQSSVVFSVIFSTPTAATVANLKLILYTDPENTVIAKEMPMNMVQSTGSFFEFTKTNIFSYPTTTTLYFGLDYTQAGQSVHLSTKDIKYHFILSTDEPYSTKPSSNITIQSINYKPLPSIQILYANLKVRMLIDTATTYAVIKNITLTQLFSQSLYPIYYKWTGPPGVNGGTYDIDIQTSNACGPNSKVYISSICDESENCYQFGMYGNWVDIGNVSLPCVNALPDYSAEFVNVSMVRANNQGSISIDVSSNNRKFDVLFQITKSSENFQLANTSNQLTPIVYLTEMLSNEKLEFISALTVASPNQYLATIDIPVNWGLRGVELSVWRILDNFGGVFGTNYIDFNLTLYSSSVMNQIPYIWNSTLDFTLKRVFVEGSNFGYPIEVMINSNRLSTMIRLSDNSIDISSLAIDYTQPITIGVVGSNYTNLLSGGTNQKCLRNCSGHGECSSGTCICNIPWTGDDCSIDNSYTCPNNCSGGNGQCLDRLCNCNTNFTGPDCSISLVTTPKPNYNITIQPTEPTANFNGFQSQSVSTNYEISLVRIDEINLIGEVIFSYNLTGLWQLVEQNSNYTLYNISSGVQPGNPMSWVTVQVHPFGEEGGSIEWMNNTIQMAPRSVKYFTYINGYKFDQPYNQLELVWQNMVVADRVCGDDSIQVGGNLDDMHWYQLPANQLILYGRFSDTILLDNKPVRSINKIAQTENTAYIQTIIPYFNENVLIDPDFSVLVDYEKETECSDQPGFPTWKIAVIVVAGVIFIALLIVENAPVTKLILIIVIGSSLVVNYQANKLKLVSGGTSTTTNNNNNNNNIEVTLSNLSLITLLLNNLYFTTIGETVLGSFLLYSFRLFERTMGSSKYSFFAVISIIISTLIHIGYLVVFKKGGSPGPYSFIFSCLVLFYKDIPATYWFKLLKFPLNDKIFSYILSLQMMYSYPNAFANCLSGLIAGILYYTDIFSLKNKRFPKWMAALCNRWITPLLQSNQRPTSLRTLMELQQRQRRHQQTQQQQQRQHTPIVPSDINIATLESMGFPRERVIEALQMSNNNLNEATNYLLSAI</sequence>
<dbReference type="SUPFAM" id="SSF46934">
    <property type="entry name" value="UBA-like"/>
    <property type="match status" value="1"/>
</dbReference>
<dbReference type="SUPFAM" id="SSF57196">
    <property type="entry name" value="EGF/Laminin"/>
    <property type="match status" value="1"/>
</dbReference>
<dbReference type="SUPFAM" id="SSF144091">
    <property type="entry name" value="Rhomboid-like"/>
    <property type="match status" value="1"/>
</dbReference>
<organism evidence="9 10">
    <name type="scientific">Cavenderia fasciculata</name>
    <name type="common">Slime mold</name>
    <name type="synonym">Dictyostelium fasciculatum</name>
    <dbReference type="NCBI Taxonomy" id="261658"/>
    <lineage>
        <taxon>Eukaryota</taxon>
        <taxon>Amoebozoa</taxon>
        <taxon>Evosea</taxon>
        <taxon>Eumycetozoa</taxon>
        <taxon>Dictyostelia</taxon>
        <taxon>Acytosteliales</taxon>
        <taxon>Cavenderiaceae</taxon>
        <taxon>Cavenderia</taxon>
    </lineage>
</organism>
<feature type="compositionally biased region" description="Low complexity" evidence="5">
    <location>
        <begin position="1713"/>
        <end position="1723"/>
    </location>
</feature>
<evidence type="ECO:0000256" key="7">
    <source>
        <dbReference type="SAM" id="SignalP"/>
    </source>
</evidence>
<dbReference type="KEGG" id="dfa:DFA_10282"/>
<dbReference type="RefSeq" id="XP_004354187.1">
    <property type="nucleotide sequence ID" value="XM_004354135.1"/>
</dbReference>
<dbReference type="InterPro" id="IPR000742">
    <property type="entry name" value="EGF"/>
</dbReference>
<reference evidence="10" key="1">
    <citation type="journal article" date="2011" name="Genome Res.">
        <title>Phylogeny-wide analysis of social amoeba genomes highlights ancient origins for complex intercellular communication.</title>
        <authorList>
            <person name="Heidel A.J."/>
            <person name="Lawal H.M."/>
            <person name="Felder M."/>
            <person name="Schilde C."/>
            <person name="Helps N.R."/>
            <person name="Tunggal B."/>
            <person name="Rivero F."/>
            <person name="John U."/>
            <person name="Schleicher M."/>
            <person name="Eichinger L."/>
            <person name="Platzer M."/>
            <person name="Noegel A.A."/>
            <person name="Schaap P."/>
            <person name="Gloeckner G."/>
        </authorList>
    </citation>
    <scope>NUCLEOTIDE SEQUENCE [LARGE SCALE GENOMIC DNA]</scope>
    <source>
        <strain evidence="10">SH3</strain>
    </source>
</reference>
<keyword evidence="2 6" id="KW-0812">Transmembrane</keyword>
<protein>
    <recommendedName>
        <fullName evidence="8">UBA domain-containing protein</fullName>
    </recommendedName>
</protein>
<proteinExistence type="predicted"/>
<dbReference type="SMART" id="SM00165">
    <property type="entry name" value="UBA"/>
    <property type="match status" value="1"/>
</dbReference>